<dbReference type="SUPFAM" id="SSF55804">
    <property type="entry name" value="Phoshotransferase/anion transport protein"/>
    <property type="match status" value="1"/>
</dbReference>
<dbReference type="RefSeq" id="WP_160852305.1">
    <property type="nucleotide sequence ID" value="NZ_WUWG01000001.1"/>
</dbReference>
<dbReference type="PROSITE" id="PS00372">
    <property type="entry name" value="PTS_EIIA_TYPE_2_HIS"/>
    <property type="match status" value="1"/>
</dbReference>
<evidence type="ECO:0000256" key="2">
    <source>
        <dbReference type="ARBA" id="ARBA00022679"/>
    </source>
</evidence>
<feature type="domain" description="PTS EIIA type-2" evidence="3">
    <location>
        <begin position="5"/>
        <end position="148"/>
    </location>
</feature>
<dbReference type="GO" id="GO:0030295">
    <property type="term" value="F:protein kinase activator activity"/>
    <property type="evidence" value="ECO:0007669"/>
    <property type="project" value="TreeGrafter"/>
</dbReference>
<dbReference type="Proteomes" id="UP000436016">
    <property type="component" value="Unassembled WGS sequence"/>
</dbReference>
<keyword evidence="5" id="KW-1185">Reference proteome</keyword>
<comment type="caution">
    <text evidence="4">The sequence shown here is derived from an EMBL/GenBank/DDBJ whole genome shotgun (WGS) entry which is preliminary data.</text>
</comment>
<proteinExistence type="predicted"/>
<dbReference type="InterPro" id="IPR016152">
    <property type="entry name" value="PTrfase/Anion_transptr"/>
</dbReference>
<dbReference type="InterPro" id="IPR051541">
    <property type="entry name" value="PTS_SugarTrans_NitroReg"/>
</dbReference>
<dbReference type="InterPro" id="IPR002178">
    <property type="entry name" value="PTS_EIIA_type-2_dom"/>
</dbReference>
<dbReference type="EMBL" id="WUWG01000001">
    <property type="protein sequence ID" value="MXU64686.1"/>
    <property type="molecule type" value="Genomic_DNA"/>
</dbReference>
<organism evidence="4 5">
    <name type="scientific">Oceanomicrobium pacificus</name>
    <dbReference type="NCBI Taxonomy" id="2692916"/>
    <lineage>
        <taxon>Bacteria</taxon>
        <taxon>Pseudomonadati</taxon>
        <taxon>Pseudomonadota</taxon>
        <taxon>Alphaproteobacteria</taxon>
        <taxon>Rhodobacterales</taxon>
        <taxon>Paracoccaceae</taxon>
        <taxon>Oceanomicrobium</taxon>
    </lineage>
</organism>
<dbReference type="Gene3D" id="3.40.930.10">
    <property type="entry name" value="Mannitol-specific EII, Chain A"/>
    <property type="match status" value="1"/>
</dbReference>
<dbReference type="AlphaFoldDB" id="A0A6B0TLC5"/>
<dbReference type="GO" id="GO:0005737">
    <property type="term" value="C:cytoplasm"/>
    <property type="evidence" value="ECO:0007669"/>
    <property type="project" value="UniProtKB-SubCell"/>
</dbReference>
<evidence type="ECO:0000313" key="5">
    <source>
        <dbReference type="Proteomes" id="UP000436016"/>
    </source>
</evidence>
<gene>
    <name evidence="4" type="primary">ptsN</name>
    <name evidence="4" type="ORF">GSH16_04460</name>
</gene>
<dbReference type="GO" id="GO:0008982">
    <property type="term" value="F:protein-N(PI)-phosphohistidine-sugar phosphotransferase activity"/>
    <property type="evidence" value="ECO:0007669"/>
    <property type="project" value="InterPro"/>
</dbReference>
<comment type="subcellular location">
    <subcellularLocation>
        <location evidence="1">Cytoplasm</location>
    </subcellularLocation>
</comment>
<dbReference type="CDD" id="cd00211">
    <property type="entry name" value="PTS_IIA_fru"/>
    <property type="match status" value="1"/>
</dbReference>
<name>A0A6B0TLC5_9RHOB</name>
<evidence type="ECO:0000313" key="4">
    <source>
        <dbReference type="EMBL" id="MXU64686.1"/>
    </source>
</evidence>
<dbReference type="GO" id="GO:0009401">
    <property type="term" value="P:phosphoenolpyruvate-dependent sugar phosphotransferase system"/>
    <property type="evidence" value="ECO:0007669"/>
    <property type="project" value="InterPro"/>
</dbReference>
<dbReference type="PANTHER" id="PTHR47738">
    <property type="entry name" value="PTS SYSTEM FRUCTOSE-LIKE EIIA COMPONENT-RELATED"/>
    <property type="match status" value="1"/>
</dbReference>
<dbReference type="PANTHER" id="PTHR47738:SF1">
    <property type="entry name" value="NITROGEN REGULATORY PROTEIN"/>
    <property type="match status" value="1"/>
</dbReference>
<accession>A0A6B0TLC5</accession>
<evidence type="ECO:0000259" key="3">
    <source>
        <dbReference type="PROSITE" id="PS51094"/>
    </source>
</evidence>
<dbReference type="NCBIfam" id="TIGR01419">
    <property type="entry name" value="nitro_reg_IIA"/>
    <property type="match status" value="1"/>
</dbReference>
<sequence length="154" mass="16727">MELTTIVSPDAIHPHLKATSKKRLLQELAEIASERYGLCEKTVCAALMERETLGPTGMGHGVAIPHARIPDLDRVVGVFARLDKPVDFDSVDRQPVDLVFALFAPQHAGADHLKALARVSRTLRDADIRIKLRSTDDAGALFAILTEPQASQAA</sequence>
<evidence type="ECO:0000256" key="1">
    <source>
        <dbReference type="ARBA" id="ARBA00004496"/>
    </source>
</evidence>
<dbReference type="FunFam" id="3.40.930.10:FF:000009">
    <property type="entry name" value="PTS system, fructose specific IIABC component"/>
    <property type="match status" value="1"/>
</dbReference>
<keyword evidence="2" id="KW-0808">Transferase</keyword>
<dbReference type="PROSITE" id="PS51094">
    <property type="entry name" value="PTS_EIIA_TYPE_2"/>
    <property type="match status" value="1"/>
</dbReference>
<protein>
    <submittedName>
        <fullName evidence="4">PTS IIA-like nitrogen regulatory protein PtsN</fullName>
    </submittedName>
</protein>
<dbReference type="InterPro" id="IPR006320">
    <property type="entry name" value="PTS_Nitro_regul"/>
</dbReference>
<dbReference type="Pfam" id="PF00359">
    <property type="entry name" value="PTS_EIIA_2"/>
    <property type="match status" value="1"/>
</dbReference>
<reference evidence="4 5" key="1">
    <citation type="submission" date="2019-12" db="EMBL/GenBank/DDBJ databases">
        <title>Strain KN286 was isolated from seawater, which was collected from Caroline Seamount in the tropical western Pacific.</title>
        <authorList>
            <person name="Wang Q."/>
        </authorList>
    </citation>
    <scope>NUCLEOTIDE SEQUENCE [LARGE SCALE GENOMIC DNA]</scope>
    <source>
        <strain evidence="4 5">KN286</strain>
    </source>
</reference>